<protein>
    <submittedName>
        <fullName evidence="2">Uncharacterized protein</fullName>
    </submittedName>
</protein>
<organism evidence="2 3">
    <name type="scientific">Candidatus Obscuribacter phosphatis</name>
    <dbReference type="NCBI Taxonomy" id="1906157"/>
    <lineage>
        <taxon>Bacteria</taxon>
        <taxon>Bacillati</taxon>
        <taxon>Candidatus Melainabacteria</taxon>
        <taxon>Candidatus Obscuribacterales</taxon>
        <taxon>Candidatus Obscuribacteraceae</taxon>
        <taxon>Candidatus Obscuribacter</taxon>
    </lineage>
</organism>
<name>A0A8J7PE54_9BACT</name>
<evidence type="ECO:0000313" key="3">
    <source>
        <dbReference type="Proteomes" id="UP000664277"/>
    </source>
</evidence>
<dbReference type="Proteomes" id="UP000664277">
    <property type="component" value="Unassembled WGS sequence"/>
</dbReference>
<reference evidence="2" key="1">
    <citation type="submission" date="2021-02" db="EMBL/GenBank/DDBJ databases">
        <title>Genome-Resolved Metagenomics of a Microbial Community Performing Photosynthetic Biological Nutrient Removal.</title>
        <authorList>
            <person name="Mcdaniel E.A."/>
        </authorList>
    </citation>
    <scope>NUCLEOTIDE SEQUENCE</scope>
    <source>
        <strain evidence="2">UWPOB_OBS1</strain>
    </source>
</reference>
<gene>
    <name evidence="2" type="ORF">J0M35_04395</name>
</gene>
<dbReference type="EMBL" id="JAFLCK010000004">
    <property type="protein sequence ID" value="MBN8659577.1"/>
    <property type="molecule type" value="Genomic_DNA"/>
</dbReference>
<feature type="region of interest" description="Disordered" evidence="1">
    <location>
        <begin position="1"/>
        <end position="20"/>
    </location>
</feature>
<comment type="caution">
    <text evidence="2">The sequence shown here is derived from an EMBL/GenBank/DDBJ whole genome shotgun (WGS) entry which is preliminary data.</text>
</comment>
<evidence type="ECO:0000313" key="2">
    <source>
        <dbReference type="EMBL" id="MBN8659577.1"/>
    </source>
</evidence>
<dbReference type="AlphaFoldDB" id="A0A8J7PE54"/>
<evidence type="ECO:0000256" key="1">
    <source>
        <dbReference type="SAM" id="MobiDB-lite"/>
    </source>
</evidence>
<accession>A0A8J7PE54</accession>
<sequence>MARGNQERRKARRAKVQGEACDKQEKRLDLSGSLSLAFDKNAEISRRLDRAIPLNTNEWLKVEQHLMRLSEFVPIEMLTGLTEVIALYADDQARRGYILGQDDSRIVQREIA</sequence>
<proteinExistence type="predicted"/>